<dbReference type="EMBL" id="JBFOLK010000007">
    <property type="protein sequence ID" value="KAL2497891.1"/>
    <property type="molecule type" value="Genomic_DNA"/>
</dbReference>
<organism evidence="1 2">
    <name type="scientific">Abeliophyllum distichum</name>
    <dbReference type="NCBI Taxonomy" id="126358"/>
    <lineage>
        <taxon>Eukaryota</taxon>
        <taxon>Viridiplantae</taxon>
        <taxon>Streptophyta</taxon>
        <taxon>Embryophyta</taxon>
        <taxon>Tracheophyta</taxon>
        <taxon>Spermatophyta</taxon>
        <taxon>Magnoliopsida</taxon>
        <taxon>eudicotyledons</taxon>
        <taxon>Gunneridae</taxon>
        <taxon>Pentapetalae</taxon>
        <taxon>asterids</taxon>
        <taxon>lamiids</taxon>
        <taxon>Lamiales</taxon>
        <taxon>Oleaceae</taxon>
        <taxon>Forsythieae</taxon>
        <taxon>Abeliophyllum</taxon>
    </lineage>
</organism>
<dbReference type="Proteomes" id="UP001604336">
    <property type="component" value="Unassembled WGS sequence"/>
</dbReference>
<keyword evidence="2" id="KW-1185">Reference proteome</keyword>
<protein>
    <submittedName>
        <fullName evidence="1">RT RNaseH domain-containing protein</fullName>
    </submittedName>
</protein>
<accession>A0ABD1SB45</accession>
<evidence type="ECO:0000313" key="1">
    <source>
        <dbReference type="EMBL" id="KAL2497891.1"/>
    </source>
</evidence>
<dbReference type="AlphaFoldDB" id="A0ABD1SB45"/>
<sequence>MLRKCSHHGVGRRQQIQYFYAGLLPSFKSMIDSSSNGSLSTKTVVEDLDLFERVANTTAMWPSDTVVQKKTVGVHEIDTFTVLSAQIESLAHKVESLSHSANAVQIKKSTCEECGASHSTSECPILSLHPEQVDYIQGGRAPGTLPSNTEVNPKEHVKVITTRSGIQLPEIHVKRLVANKDLVPSTNEEHVE</sequence>
<gene>
    <name evidence="1" type="ORF">Adt_23441</name>
</gene>
<reference evidence="2" key="1">
    <citation type="submission" date="2024-07" db="EMBL/GenBank/DDBJ databases">
        <title>Two chromosome-level genome assemblies of Korean endemic species Abeliophyllum distichum and Forsythia ovata (Oleaceae).</title>
        <authorList>
            <person name="Jang H."/>
        </authorList>
    </citation>
    <scope>NUCLEOTIDE SEQUENCE [LARGE SCALE GENOMIC DNA]</scope>
</reference>
<evidence type="ECO:0000313" key="2">
    <source>
        <dbReference type="Proteomes" id="UP001604336"/>
    </source>
</evidence>
<proteinExistence type="predicted"/>
<comment type="caution">
    <text evidence="1">The sequence shown here is derived from an EMBL/GenBank/DDBJ whole genome shotgun (WGS) entry which is preliminary data.</text>
</comment>
<name>A0ABD1SB45_9LAMI</name>